<dbReference type="RefSeq" id="WP_062249501.1">
    <property type="nucleotide sequence ID" value="NZ_MRCA01000001.1"/>
</dbReference>
<evidence type="ECO:0000313" key="1">
    <source>
        <dbReference type="EMBL" id="OKH16209.1"/>
    </source>
</evidence>
<dbReference type="Proteomes" id="UP000186391">
    <property type="component" value="Unassembled WGS sequence"/>
</dbReference>
<dbReference type="OrthoDB" id="1438245at2"/>
<accession>A0A1U7H4N8</accession>
<comment type="caution">
    <text evidence="1">The sequence shown here is derived from an EMBL/GenBank/DDBJ whole genome shotgun (WGS) entry which is preliminary data.</text>
</comment>
<organism evidence="1 2">
    <name type="scientific">Fischerella major NIES-592</name>
    <dbReference type="NCBI Taxonomy" id="210994"/>
    <lineage>
        <taxon>Bacteria</taxon>
        <taxon>Bacillati</taxon>
        <taxon>Cyanobacteriota</taxon>
        <taxon>Cyanophyceae</taxon>
        <taxon>Nostocales</taxon>
        <taxon>Hapalosiphonaceae</taxon>
        <taxon>Fischerella</taxon>
    </lineage>
</organism>
<dbReference type="AlphaFoldDB" id="A0A1U7H4N8"/>
<proteinExistence type="predicted"/>
<name>A0A1U7H4N8_9CYAN</name>
<keyword evidence="2" id="KW-1185">Reference proteome</keyword>
<dbReference type="EMBL" id="MRCA01000001">
    <property type="protein sequence ID" value="OKH16209.1"/>
    <property type="molecule type" value="Genomic_DNA"/>
</dbReference>
<protein>
    <submittedName>
        <fullName evidence="1">Uncharacterized protein</fullName>
    </submittedName>
</protein>
<reference evidence="1 2" key="1">
    <citation type="submission" date="2016-11" db="EMBL/GenBank/DDBJ databases">
        <title>Draft Genome Sequences of Nine Cyanobacterial Strains from Diverse Habitats.</title>
        <authorList>
            <person name="Zhu T."/>
            <person name="Hou S."/>
            <person name="Lu X."/>
            <person name="Hess W.R."/>
        </authorList>
    </citation>
    <scope>NUCLEOTIDE SEQUENCE [LARGE SCALE GENOMIC DNA]</scope>
    <source>
        <strain evidence="1 2">NIES-592</strain>
    </source>
</reference>
<evidence type="ECO:0000313" key="2">
    <source>
        <dbReference type="Proteomes" id="UP000186391"/>
    </source>
</evidence>
<sequence length="155" mass="17698">MTAQVCERINFYGEIIPMSFCIPLPEQNPVMKLNDQDINIGNDHPLVFSTAYWRLPIGTWKINKGQLYLVDIFGLYKMLGKTPTRAQWFSGVIKIPQGKLLHHRGVGFGSLYEQEIYVKIKKGKVIHSGVIDNPRLPYNSPTESENLYDDGDNGW</sequence>
<gene>
    <name evidence="1" type="ORF">NIES592_00605</name>
</gene>